<dbReference type="AlphaFoldDB" id="A0A067KK77"/>
<feature type="domain" description="UTP25 NTP hydrolase-like" evidence="2">
    <location>
        <begin position="331"/>
        <end position="503"/>
    </location>
</feature>
<reference evidence="3 4" key="1">
    <citation type="journal article" date="2014" name="PLoS ONE">
        <title>Global Analysis of Gene Expression Profiles in Physic Nut (Jatropha curcas L.) Seedlings Exposed to Salt Stress.</title>
        <authorList>
            <person name="Zhang L."/>
            <person name="Zhang C."/>
            <person name="Wu P."/>
            <person name="Chen Y."/>
            <person name="Li M."/>
            <person name="Jiang H."/>
            <person name="Wu G."/>
        </authorList>
    </citation>
    <scope>NUCLEOTIDE SEQUENCE [LARGE SCALE GENOMIC DNA]</scope>
    <source>
        <strain evidence="4">cv. GZQX0401</strain>
        <tissue evidence="3">Young leaves</tissue>
    </source>
</reference>
<feature type="region of interest" description="Disordered" evidence="1">
    <location>
        <begin position="44"/>
        <end position="146"/>
    </location>
</feature>
<dbReference type="Proteomes" id="UP000027138">
    <property type="component" value="Unassembled WGS sequence"/>
</dbReference>
<sequence length="581" mass="66525">MKGKTPIAKQLGTKRGDLSDGDTAPGEVVQNECSMYDILLTTLKSCNNTPPDVYKKRRREEEEEGVEEGEEEEGRSDFKEEEDSISPSVSEEEDFCEEGTGNEFSRSHVIESKLRETSTGSIVDNNEDAESEDDVEESDTDQEQNLGVDAQTIAKASLSTSSFHEHLSYKLSEEEVDNLSNKKWEYKWDVPACDMPNCKWEGTGKCFLKDDNTTPSYGRKQRLYKHWLDAYKTSGGNDFHSSKQRFFFSLCNSYRDILHSNKKPFYLKGHQEDSSILDAYIMHSLNHIFRTRDLIKKNDLKVAKHQEGADDKLLTVDGLRDRGFTRPKVIVEHADRFHNEFGPQDDDNVDHDESMQNGGNSKPMKSSKPADHQALYGGNSDDDFMIGIKFTRGSIKLYSDFYSSDMIVASPLNLNARIESAIDKNTDFDYLSSIENWNFLSNILQELNQIPSKQHGTDIMRIRNWYLDGNARFYRQTIILGHYVNPDINASFNHQCLNYQGKVKLVSEYKGVLLKVLVQARQVYERYDAKSMPDADDARLEYFIKKVVNMLEGAQNMTCTVLFSQFDLLRVKASFSFFSFL</sequence>
<dbReference type="PANTHER" id="PTHR12933:SF0">
    <property type="entry name" value="U3 SMALL NUCLEOLAR RNA-ASSOCIATED PROTEIN 25 HOMOLOG"/>
    <property type="match status" value="1"/>
</dbReference>
<evidence type="ECO:0000259" key="2">
    <source>
        <dbReference type="Pfam" id="PF22916"/>
    </source>
</evidence>
<feature type="compositionally biased region" description="Polar residues" evidence="1">
    <location>
        <begin position="355"/>
        <end position="364"/>
    </location>
</feature>
<feature type="region of interest" description="Disordered" evidence="1">
    <location>
        <begin position="339"/>
        <end position="373"/>
    </location>
</feature>
<dbReference type="OrthoDB" id="10264378at2759"/>
<dbReference type="GO" id="GO:0034511">
    <property type="term" value="F:U3 snoRNA binding"/>
    <property type="evidence" value="ECO:0007669"/>
    <property type="project" value="InterPro"/>
</dbReference>
<dbReference type="InterPro" id="IPR010678">
    <property type="entry name" value="UTP25"/>
</dbReference>
<dbReference type="PANTHER" id="PTHR12933">
    <property type="entry name" value="ORF PROTEIN-RELATED"/>
    <property type="match status" value="1"/>
</dbReference>
<dbReference type="GO" id="GO:0019843">
    <property type="term" value="F:rRNA binding"/>
    <property type="evidence" value="ECO:0007669"/>
    <property type="project" value="TreeGrafter"/>
</dbReference>
<dbReference type="Pfam" id="PF22916">
    <property type="entry name" value="UTP25_NTPase-like"/>
    <property type="match status" value="1"/>
</dbReference>
<feature type="compositionally biased region" description="Acidic residues" evidence="1">
    <location>
        <begin position="125"/>
        <end position="142"/>
    </location>
</feature>
<dbReference type="GO" id="GO:0032040">
    <property type="term" value="C:small-subunit processome"/>
    <property type="evidence" value="ECO:0007669"/>
    <property type="project" value="TreeGrafter"/>
</dbReference>
<gene>
    <name evidence="3" type="ORF">JCGZ_10392</name>
</gene>
<name>A0A067KK77_JATCU</name>
<organism evidence="3 4">
    <name type="scientific">Jatropha curcas</name>
    <name type="common">Barbados nut</name>
    <dbReference type="NCBI Taxonomy" id="180498"/>
    <lineage>
        <taxon>Eukaryota</taxon>
        <taxon>Viridiplantae</taxon>
        <taxon>Streptophyta</taxon>
        <taxon>Embryophyta</taxon>
        <taxon>Tracheophyta</taxon>
        <taxon>Spermatophyta</taxon>
        <taxon>Magnoliopsida</taxon>
        <taxon>eudicotyledons</taxon>
        <taxon>Gunneridae</taxon>
        <taxon>Pentapetalae</taxon>
        <taxon>rosids</taxon>
        <taxon>fabids</taxon>
        <taxon>Malpighiales</taxon>
        <taxon>Euphorbiaceae</taxon>
        <taxon>Crotonoideae</taxon>
        <taxon>Jatropheae</taxon>
        <taxon>Jatropha</taxon>
    </lineage>
</organism>
<dbReference type="STRING" id="180498.A0A067KK77"/>
<feature type="region of interest" description="Disordered" evidence="1">
    <location>
        <begin position="1"/>
        <end position="28"/>
    </location>
</feature>
<protein>
    <recommendedName>
        <fullName evidence="2">UTP25 NTP hydrolase-like domain-containing protein</fullName>
    </recommendedName>
</protein>
<proteinExistence type="predicted"/>
<dbReference type="InterPro" id="IPR053940">
    <property type="entry name" value="UTP25_NTPase-like"/>
</dbReference>
<accession>A0A067KK77</accession>
<evidence type="ECO:0000313" key="4">
    <source>
        <dbReference type="Proteomes" id="UP000027138"/>
    </source>
</evidence>
<evidence type="ECO:0000256" key="1">
    <source>
        <dbReference type="SAM" id="MobiDB-lite"/>
    </source>
</evidence>
<dbReference type="EMBL" id="KK914488">
    <property type="protein sequence ID" value="KDP35408.1"/>
    <property type="molecule type" value="Genomic_DNA"/>
</dbReference>
<feature type="compositionally biased region" description="Acidic residues" evidence="1">
    <location>
        <begin position="61"/>
        <end position="97"/>
    </location>
</feature>
<evidence type="ECO:0000313" key="3">
    <source>
        <dbReference type="EMBL" id="KDP35408.1"/>
    </source>
</evidence>
<dbReference type="GO" id="GO:0000462">
    <property type="term" value="P:maturation of SSU-rRNA from tricistronic rRNA transcript (SSU-rRNA, 5.8S rRNA, LSU-rRNA)"/>
    <property type="evidence" value="ECO:0007669"/>
    <property type="project" value="TreeGrafter"/>
</dbReference>
<keyword evidence="4" id="KW-1185">Reference proteome</keyword>
<feature type="compositionally biased region" description="Basic and acidic residues" evidence="1">
    <location>
        <begin position="105"/>
        <end position="116"/>
    </location>
</feature>